<dbReference type="InterPro" id="IPR001261">
    <property type="entry name" value="ArgE/DapE_CS"/>
</dbReference>
<dbReference type="Pfam" id="PF07687">
    <property type="entry name" value="M20_dimer"/>
    <property type="match status" value="1"/>
</dbReference>
<organism evidence="7 8">
    <name type="scientific">Candidatus Kerfeldbacteria bacterium RIFOXYB2_FULL_38_14</name>
    <dbReference type="NCBI Taxonomy" id="1798547"/>
    <lineage>
        <taxon>Bacteria</taxon>
        <taxon>Candidatus Kerfeldiibacteriota</taxon>
    </lineage>
</organism>
<dbReference type="SUPFAM" id="SSF55031">
    <property type="entry name" value="Bacterial exopeptidase dimerisation domain"/>
    <property type="match status" value="1"/>
</dbReference>
<dbReference type="InterPro" id="IPR050072">
    <property type="entry name" value="Peptidase_M20A"/>
</dbReference>
<dbReference type="EMBL" id="MHKI01000004">
    <property type="protein sequence ID" value="OGY88142.1"/>
    <property type="molecule type" value="Genomic_DNA"/>
</dbReference>
<dbReference type="Proteomes" id="UP000176420">
    <property type="component" value="Unassembled WGS sequence"/>
</dbReference>
<evidence type="ECO:0000256" key="3">
    <source>
        <dbReference type="ARBA" id="ARBA00022723"/>
    </source>
</evidence>
<evidence type="ECO:0000256" key="5">
    <source>
        <dbReference type="ARBA" id="ARBA00022833"/>
    </source>
</evidence>
<dbReference type="InterPro" id="IPR002933">
    <property type="entry name" value="Peptidase_M20"/>
</dbReference>
<name>A0A1G2BG86_9BACT</name>
<dbReference type="GO" id="GO:0016787">
    <property type="term" value="F:hydrolase activity"/>
    <property type="evidence" value="ECO:0007669"/>
    <property type="project" value="UniProtKB-KW"/>
</dbReference>
<reference evidence="7 8" key="1">
    <citation type="journal article" date="2016" name="Nat. Commun.">
        <title>Thousands of microbial genomes shed light on interconnected biogeochemical processes in an aquifer system.</title>
        <authorList>
            <person name="Anantharaman K."/>
            <person name="Brown C.T."/>
            <person name="Hug L.A."/>
            <person name="Sharon I."/>
            <person name="Castelle C.J."/>
            <person name="Probst A.J."/>
            <person name="Thomas B.C."/>
            <person name="Singh A."/>
            <person name="Wilkins M.J."/>
            <person name="Karaoz U."/>
            <person name="Brodie E.L."/>
            <person name="Williams K.H."/>
            <person name="Hubbard S.S."/>
            <person name="Banfield J.F."/>
        </authorList>
    </citation>
    <scope>NUCLEOTIDE SEQUENCE [LARGE SCALE GENOMIC DNA]</scope>
</reference>
<feature type="domain" description="Peptidase M20 dimerisation" evidence="6">
    <location>
        <begin position="157"/>
        <end position="239"/>
    </location>
</feature>
<comment type="similarity">
    <text evidence="2">Belongs to the peptidase M20A family.</text>
</comment>
<proteinExistence type="inferred from homology"/>
<keyword evidence="5" id="KW-0862">Zinc</keyword>
<dbReference type="GO" id="GO:0046872">
    <property type="term" value="F:metal ion binding"/>
    <property type="evidence" value="ECO:0007669"/>
    <property type="project" value="UniProtKB-KW"/>
</dbReference>
<evidence type="ECO:0000313" key="8">
    <source>
        <dbReference type="Proteomes" id="UP000176420"/>
    </source>
</evidence>
<comment type="cofactor">
    <cofactor evidence="1">
        <name>Zn(2+)</name>
        <dbReference type="ChEBI" id="CHEBI:29105"/>
    </cofactor>
</comment>
<dbReference type="Gene3D" id="3.40.630.10">
    <property type="entry name" value="Zn peptidases"/>
    <property type="match status" value="1"/>
</dbReference>
<evidence type="ECO:0000256" key="4">
    <source>
        <dbReference type="ARBA" id="ARBA00022801"/>
    </source>
</evidence>
<keyword evidence="4" id="KW-0378">Hydrolase</keyword>
<keyword evidence="3" id="KW-0479">Metal-binding</keyword>
<dbReference type="InterPro" id="IPR036264">
    <property type="entry name" value="Bact_exopeptidase_dim_dom"/>
</dbReference>
<evidence type="ECO:0000313" key="7">
    <source>
        <dbReference type="EMBL" id="OGY88142.1"/>
    </source>
</evidence>
<evidence type="ECO:0000256" key="2">
    <source>
        <dbReference type="ARBA" id="ARBA00006247"/>
    </source>
</evidence>
<dbReference type="SUPFAM" id="SSF53187">
    <property type="entry name" value="Zn-dependent exopeptidases"/>
    <property type="match status" value="1"/>
</dbReference>
<sequence length="320" mass="35493">MKQQFVEKRLLQLLHIPSETGEEKEILHFLFQQLRQSFNIKKIPVNGNRYNILCSIGNPHVLFVAHVDTVGGQLPVTKDEHNIYGRGACDNKGSLAAMIECCHQAVALSKNNFGLLITVGEESSFDGAKVAATYFQKKNIKPKFVVIGEPTQLEVVTGQRGVLCIEFKCTGQEAHSSVEKKDSAIHKLVELLHTLSQAEFAETSMNIGLISGGKAENIVAPSALATIAWRSSLSDIHKKIEVVLSNIHISHTATIRKNLPPIDRVWPQFERNIVSFFSEMFFFENSIVTGPGSINVAHSSHEHISRTELCTAVEHYLSLL</sequence>
<comment type="caution">
    <text evidence="7">The sequence shown here is derived from an EMBL/GenBank/DDBJ whole genome shotgun (WGS) entry which is preliminary data.</text>
</comment>
<accession>A0A1G2BG86</accession>
<dbReference type="PROSITE" id="PS00758">
    <property type="entry name" value="ARGE_DAPE_CPG2_1"/>
    <property type="match status" value="1"/>
</dbReference>
<dbReference type="AlphaFoldDB" id="A0A1G2BG86"/>
<dbReference type="Pfam" id="PF01546">
    <property type="entry name" value="Peptidase_M20"/>
    <property type="match status" value="1"/>
</dbReference>
<evidence type="ECO:0000256" key="1">
    <source>
        <dbReference type="ARBA" id="ARBA00001947"/>
    </source>
</evidence>
<dbReference type="Gene3D" id="3.30.70.360">
    <property type="match status" value="1"/>
</dbReference>
<evidence type="ECO:0000259" key="6">
    <source>
        <dbReference type="Pfam" id="PF07687"/>
    </source>
</evidence>
<dbReference type="PANTHER" id="PTHR43808:SF8">
    <property type="entry name" value="PEPTIDASE M20 DIMERISATION DOMAIN-CONTAINING PROTEIN"/>
    <property type="match status" value="1"/>
</dbReference>
<protein>
    <recommendedName>
        <fullName evidence="6">Peptidase M20 dimerisation domain-containing protein</fullName>
    </recommendedName>
</protein>
<dbReference type="PANTHER" id="PTHR43808">
    <property type="entry name" value="ACETYLORNITHINE DEACETYLASE"/>
    <property type="match status" value="1"/>
</dbReference>
<dbReference type="InterPro" id="IPR011650">
    <property type="entry name" value="Peptidase_M20_dimer"/>
</dbReference>
<gene>
    <name evidence="7" type="ORF">A2319_01800</name>
</gene>